<keyword evidence="4" id="KW-1185">Reference proteome</keyword>
<dbReference type="InterPro" id="IPR002160">
    <property type="entry name" value="Prot_inh_Kunz-lg"/>
</dbReference>
<keyword evidence="1" id="KW-0812">Transmembrane</keyword>
<dbReference type="PANTHER" id="PTHR33107">
    <property type="entry name" value="KUNITZ TRYPSIN INHIBITOR 2"/>
    <property type="match status" value="1"/>
</dbReference>
<evidence type="ECO:0000313" key="4">
    <source>
        <dbReference type="Proteomes" id="UP000836841"/>
    </source>
</evidence>
<dbReference type="CDD" id="cd23369">
    <property type="entry name" value="beta-trefoil_STI_AtKTI6-like"/>
    <property type="match status" value="1"/>
</dbReference>
<evidence type="ECO:0000256" key="2">
    <source>
        <dbReference type="SAM" id="SignalP"/>
    </source>
</evidence>
<dbReference type="Gene3D" id="2.80.10.50">
    <property type="match status" value="1"/>
</dbReference>
<name>A0AAU9S4P6_THLAR</name>
<dbReference type="AlphaFoldDB" id="A0AAU9S4P6"/>
<accession>A0AAU9S4P6</accession>
<evidence type="ECO:0000313" key="3">
    <source>
        <dbReference type="EMBL" id="CAH2058449.1"/>
    </source>
</evidence>
<keyword evidence="2" id="KW-0732">Signal</keyword>
<dbReference type="GO" id="GO:0004866">
    <property type="term" value="F:endopeptidase inhibitor activity"/>
    <property type="evidence" value="ECO:0007669"/>
    <property type="project" value="InterPro"/>
</dbReference>
<dbReference type="Proteomes" id="UP000836841">
    <property type="component" value="Chromosome 4"/>
</dbReference>
<feature type="signal peptide" evidence="2">
    <location>
        <begin position="1"/>
        <end position="21"/>
    </location>
</feature>
<dbReference type="SMART" id="SM00452">
    <property type="entry name" value="STI"/>
    <property type="match status" value="1"/>
</dbReference>
<organism evidence="3 4">
    <name type="scientific">Thlaspi arvense</name>
    <name type="common">Field penny-cress</name>
    <dbReference type="NCBI Taxonomy" id="13288"/>
    <lineage>
        <taxon>Eukaryota</taxon>
        <taxon>Viridiplantae</taxon>
        <taxon>Streptophyta</taxon>
        <taxon>Embryophyta</taxon>
        <taxon>Tracheophyta</taxon>
        <taxon>Spermatophyta</taxon>
        <taxon>Magnoliopsida</taxon>
        <taxon>eudicotyledons</taxon>
        <taxon>Gunneridae</taxon>
        <taxon>Pentapetalae</taxon>
        <taxon>rosids</taxon>
        <taxon>malvids</taxon>
        <taxon>Brassicales</taxon>
        <taxon>Brassicaceae</taxon>
        <taxon>Thlaspideae</taxon>
        <taxon>Thlaspi</taxon>
    </lineage>
</organism>
<feature type="chain" id="PRO_5043897222" evidence="2">
    <location>
        <begin position="22"/>
        <end position="196"/>
    </location>
</feature>
<feature type="transmembrane region" description="Helical" evidence="1">
    <location>
        <begin position="37"/>
        <end position="55"/>
    </location>
</feature>
<gene>
    <name evidence="3" type="ORF">TAV2_LOCUS13964</name>
</gene>
<dbReference type="Pfam" id="PF00197">
    <property type="entry name" value="Kunitz_legume"/>
    <property type="match status" value="1"/>
</dbReference>
<dbReference type="InterPro" id="IPR011065">
    <property type="entry name" value="Kunitz_inhibitor_STI-like_sf"/>
</dbReference>
<protein>
    <submittedName>
        <fullName evidence="3">Uncharacterized protein</fullName>
    </submittedName>
</protein>
<evidence type="ECO:0000256" key="1">
    <source>
        <dbReference type="SAM" id="Phobius"/>
    </source>
</evidence>
<dbReference type="EMBL" id="OU466860">
    <property type="protein sequence ID" value="CAH2058449.1"/>
    <property type="molecule type" value="Genomic_DNA"/>
</dbReference>
<dbReference type="PANTHER" id="PTHR33107:SF35">
    <property type="entry name" value="KUNITZ TRYPSIN INHIBITOR 6-RELATED"/>
    <property type="match status" value="1"/>
</dbReference>
<dbReference type="SUPFAM" id="SSF50386">
    <property type="entry name" value="STI-like"/>
    <property type="match status" value="1"/>
</dbReference>
<sequence length="196" mass="22055">MKTVAISILLVALTTFGVVVADVNQLVYDADGEPVKTNVPYFVSFMTLEYGMWICRMNMGSDPMSCPQQPVMFTNPNIAPTPIMFVLPSSNSSYNVIHESTEVNIKFASHDRCRESGFWRVVQNSTSSQGEVVLTGSKSSKDSTFTIEKPNEYYTFIFGNNDDRTTISLSNEPISRLISKRYSGEMEVYFYRATLK</sequence>
<keyword evidence="1" id="KW-0472">Membrane</keyword>
<keyword evidence="1" id="KW-1133">Transmembrane helix</keyword>
<proteinExistence type="predicted"/>
<reference evidence="3 4" key="1">
    <citation type="submission" date="2022-03" db="EMBL/GenBank/DDBJ databases">
        <authorList>
            <person name="Nunn A."/>
            <person name="Chopra R."/>
            <person name="Nunn A."/>
            <person name="Contreras Garrido A."/>
        </authorList>
    </citation>
    <scope>NUCLEOTIDE SEQUENCE [LARGE SCALE GENOMIC DNA]</scope>
</reference>